<keyword evidence="3" id="KW-1185">Reference proteome</keyword>
<evidence type="ECO:0000313" key="2">
    <source>
        <dbReference type="EMBL" id="MEZ3181317.1"/>
    </source>
</evidence>
<dbReference type="RefSeq" id="WP_371240726.1">
    <property type="nucleotide sequence ID" value="NZ_JAHWZY010000024.1"/>
</dbReference>
<feature type="region of interest" description="Disordered" evidence="1">
    <location>
        <begin position="59"/>
        <end position="111"/>
    </location>
</feature>
<evidence type="ECO:0000313" key="3">
    <source>
        <dbReference type="Proteomes" id="UP001567537"/>
    </source>
</evidence>
<gene>
    <name evidence="2" type="ORF">KYY02_22290</name>
</gene>
<sequence length="111" mass="12331">MTRNALQRLFPRDGPTLSMHELSTRLIDYPRLGLDDHDRACQQIHVIGSALQGLEAGLKSGQAPLGHPKVSEEDLTRARDRHRYAEQYVGDLQGSRSHPARAQSPDHGGRS</sequence>
<feature type="compositionally biased region" description="Basic and acidic residues" evidence="1">
    <location>
        <begin position="69"/>
        <end position="78"/>
    </location>
</feature>
<comment type="caution">
    <text evidence="2">The sequence shown here is derived from an EMBL/GenBank/DDBJ whole genome shotgun (WGS) entry which is preliminary data.</text>
</comment>
<dbReference type="Proteomes" id="UP001567537">
    <property type="component" value="Unassembled WGS sequence"/>
</dbReference>
<reference evidence="2 3" key="1">
    <citation type="journal article" date="2021" name="Res Sq">
        <title>Streptomyces Pimoensis sp. nov., Isolated From the Taklimakan Desert in Xinjiang, China.</title>
        <authorList>
            <person name="Zhang P."/>
            <person name="Luo X."/>
            <person name="Luo X."/>
            <person name="Liu Z."/>
            <person name="Xia Z."/>
            <person name="Wan C."/>
            <person name="zhang L."/>
        </authorList>
    </citation>
    <scope>NUCLEOTIDE SEQUENCE [LARGE SCALE GENOMIC DNA]</scope>
    <source>
        <strain evidence="2 3">TRM75549</strain>
    </source>
</reference>
<evidence type="ECO:0000256" key="1">
    <source>
        <dbReference type="SAM" id="MobiDB-lite"/>
    </source>
</evidence>
<protein>
    <submittedName>
        <fullName evidence="2">Uncharacterized protein</fullName>
    </submittedName>
</protein>
<dbReference type="EMBL" id="JAHWZY010000024">
    <property type="protein sequence ID" value="MEZ3181317.1"/>
    <property type="molecule type" value="Genomic_DNA"/>
</dbReference>
<proteinExistence type="predicted"/>
<name>A0ABV4J5P7_9ACTN</name>
<accession>A0ABV4J5P7</accession>
<organism evidence="2 3">
    <name type="scientific">Streptomyces pimonensis</name>
    <dbReference type="NCBI Taxonomy" id="2860288"/>
    <lineage>
        <taxon>Bacteria</taxon>
        <taxon>Bacillati</taxon>
        <taxon>Actinomycetota</taxon>
        <taxon>Actinomycetes</taxon>
        <taxon>Kitasatosporales</taxon>
        <taxon>Streptomycetaceae</taxon>
        <taxon>Streptomyces</taxon>
    </lineage>
</organism>